<dbReference type="Proteomes" id="UP001197247">
    <property type="component" value="Unassembled WGS sequence"/>
</dbReference>
<dbReference type="EMBL" id="JAHBAY010000003">
    <property type="protein sequence ID" value="MBT0768824.1"/>
    <property type="molecule type" value="Genomic_DNA"/>
</dbReference>
<evidence type="ECO:0000313" key="1">
    <source>
        <dbReference type="EMBL" id="MBT0768824.1"/>
    </source>
</evidence>
<comment type="caution">
    <text evidence="1">The sequence shown here is derived from an EMBL/GenBank/DDBJ whole genome shotgun (WGS) entry which is preliminary data.</text>
</comment>
<organism evidence="1 2">
    <name type="scientific">Kineosporia corallincola</name>
    <dbReference type="NCBI Taxonomy" id="2835133"/>
    <lineage>
        <taxon>Bacteria</taxon>
        <taxon>Bacillati</taxon>
        <taxon>Actinomycetota</taxon>
        <taxon>Actinomycetes</taxon>
        <taxon>Kineosporiales</taxon>
        <taxon>Kineosporiaceae</taxon>
        <taxon>Kineosporia</taxon>
    </lineage>
</organism>
<proteinExistence type="predicted"/>
<dbReference type="InterPro" id="IPR021770">
    <property type="entry name" value="DUF3335"/>
</dbReference>
<accession>A0ABS5TEG7</accession>
<name>A0ABS5TEG7_9ACTN</name>
<protein>
    <submittedName>
        <fullName evidence="1">Peptidase C39 family protein</fullName>
    </submittedName>
</protein>
<dbReference type="Pfam" id="PF11814">
    <property type="entry name" value="DUF3335"/>
    <property type="match status" value="1"/>
</dbReference>
<gene>
    <name evidence="1" type="ORF">KIH74_07795</name>
</gene>
<sequence>MSILFLPFDRTDVPGPVRELVPAATLERWCGADRSASRPRLVVATAGHTDTGTGGTWTAVALVTARPHTASVKIVGAAGEPTAIDAVIEAIAADAVESGAVQLKWEGEPAGSAHGFVPMSPPLPSGPGTGTQATGLVRWLVPDVTLHPTPYYAQTTLVSCGAVTALSAAAAVTGDDLTLDADGEVAFWQEATNHPACEPVGLGVALARRHPELAVTVALDTDRPVILEHLDGQERDWRAALQRESRRAAADLGIPVEAERLRLPDLAGAVRAGTGALLLIDLTLMRGLPFPHWVRCTGTAGDTVVLDDPSVDPALGESWVDGHLLPVGVADLDAMAAFGAGGYRGAVLVRRRSNS</sequence>
<dbReference type="RefSeq" id="WP_214155129.1">
    <property type="nucleotide sequence ID" value="NZ_JAHBAY010000003.1"/>
</dbReference>
<evidence type="ECO:0000313" key="2">
    <source>
        <dbReference type="Proteomes" id="UP001197247"/>
    </source>
</evidence>
<reference evidence="1 2" key="1">
    <citation type="submission" date="2021-05" db="EMBL/GenBank/DDBJ databases">
        <title>Kineosporia and Streptomyces sp. nov. two new marine actinobacteria isolated from Coral.</title>
        <authorList>
            <person name="Buangrab K."/>
            <person name="Sutthacheep M."/>
            <person name="Yeemin T."/>
            <person name="Harunari E."/>
            <person name="Igarashi Y."/>
            <person name="Kanchanasin P."/>
            <person name="Tanasupawat S."/>
            <person name="Phongsopitanun W."/>
        </authorList>
    </citation>
    <scope>NUCLEOTIDE SEQUENCE [LARGE SCALE GENOMIC DNA]</scope>
    <source>
        <strain evidence="1 2">J2-2</strain>
    </source>
</reference>
<keyword evidence="2" id="KW-1185">Reference proteome</keyword>